<dbReference type="Proteomes" id="UP000886780">
    <property type="component" value="Unassembled WGS sequence"/>
</dbReference>
<protein>
    <submittedName>
        <fullName evidence="1">Uncharacterized protein</fullName>
    </submittedName>
</protein>
<reference evidence="1" key="2">
    <citation type="submission" date="2021-04" db="EMBL/GenBank/DDBJ databases">
        <authorList>
            <person name="Gilroy R."/>
        </authorList>
    </citation>
    <scope>NUCLEOTIDE SEQUENCE</scope>
    <source>
        <strain evidence="1">ChiGjej4B4-12881</strain>
    </source>
</reference>
<feature type="non-terminal residue" evidence="1">
    <location>
        <position position="1"/>
    </location>
</feature>
<gene>
    <name evidence="1" type="ORF">IAA28_09400</name>
</gene>
<proteinExistence type="predicted"/>
<name>A0A9D2AXR0_9FIRM</name>
<reference evidence="1" key="1">
    <citation type="journal article" date="2021" name="PeerJ">
        <title>Extensive microbial diversity within the chicken gut microbiome revealed by metagenomics and culture.</title>
        <authorList>
            <person name="Gilroy R."/>
            <person name="Ravi A."/>
            <person name="Getino M."/>
            <person name="Pursley I."/>
            <person name="Horton D.L."/>
            <person name="Alikhan N.F."/>
            <person name="Baker D."/>
            <person name="Gharbi K."/>
            <person name="Hall N."/>
            <person name="Watson M."/>
            <person name="Adriaenssens E.M."/>
            <person name="Foster-Nyarko E."/>
            <person name="Jarju S."/>
            <person name="Secka A."/>
            <person name="Antonio M."/>
            <person name="Oren A."/>
            <person name="Chaudhuri R.R."/>
            <person name="La Ragione R."/>
            <person name="Hildebrand F."/>
            <person name="Pallen M.J."/>
        </authorList>
    </citation>
    <scope>NUCLEOTIDE SEQUENCE</scope>
    <source>
        <strain evidence="1">ChiGjej4B4-12881</strain>
    </source>
</reference>
<dbReference type="AlphaFoldDB" id="A0A9D2AXR0"/>
<sequence>VGLTLETSYIERDSSYSLWGLLVNSGYLTVKKRVDANTAVVKIPNNEVMSEFQVLIAEIAGKVLRESARRGGLRGAGSR</sequence>
<comment type="caution">
    <text evidence="1">The sequence shown here is derived from an EMBL/GenBank/DDBJ whole genome shotgun (WGS) entry which is preliminary data.</text>
</comment>
<accession>A0A9D2AXR0</accession>
<evidence type="ECO:0000313" key="2">
    <source>
        <dbReference type="Proteomes" id="UP000886780"/>
    </source>
</evidence>
<dbReference type="EMBL" id="DXEU01000171">
    <property type="protein sequence ID" value="HIX53006.1"/>
    <property type="molecule type" value="Genomic_DNA"/>
</dbReference>
<organism evidence="1 2">
    <name type="scientific">Candidatus Lachnoclostridium stercoripullorum</name>
    <dbReference type="NCBI Taxonomy" id="2838635"/>
    <lineage>
        <taxon>Bacteria</taxon>
        <taxon>Bacillati</taxon>
        <taxon>Bacillota</taxon>
        <taxon>Clostridia</taxon>
        <taxon>Lachnospirales</taxon>
        <taxon>Lachnospiraceae</taxon>
    </lineage>
</organism>
<evidence type="ECO:0000313" key="1">
    <source>
        <dbReference type="EMBL" id="HIX53006.1"/>
    </source>
</evidence>